<dbReference type="Proteomes" id="UP000321933">
    <property type="component" value="Unassembled WGS sequence"/>
</dbReference>
<accession>A0A5C8ZXG4</accession>
<dbReference type="AlphaFoldDB" id="A0A5C8ZXG4"/>
<feature type="region of interest" description="Disordered" evidence="1">
    <location>
        <begin position="1"/>
        <end position="32"/>
    </location>
</feature>
<dbReference type="EMBL" id="VRYZ01000003">
    <property type="protein sequence ID" value="TXS92292.1"/>
    <property type="molecule type" value="Genomic_DNA"/>
</dbReference>
<keyword evidence="3" id="KW-1185">Reference proteome</keyword>
<dbReference type="InterPro" id="IPR010451">
    <property type="entry name" value="Acetoacetate_decarboxylase"/>
</dbReference>
<gene>
    <name evidence="2" type="ORF">FVW59_07655</name>
</gene>
<name>A0A5C8ZXG4_9GAMM</name>
<dbReference type="Pfam" id="PF06314">
    <property type="entry name" value="ADC"/>
    <property type="match status" value="1"/>
</dbReference>
<reference evidence="2 3" key="1">
    <citation type="submission" date="2019-08" db="EMBL/GenBank/DDBJ databases">
        <title>Parahaliea maris sp. nov., isolated from the surface seawater.</title>
        <authorList>
            <person name="Liu Y."/>
        </authorList>
    </citation>
    <scope>NUCLEOTIDE SEQUENCE [LARGE SCALE GENOMIC DNA]</scope>
    <source>
        <strain evidence="2 3">S2-26</strain>
    </source>
</reference>
<proteinExistence type="predicted"/>
<evidence type="ECO:0000313" key="2">
    <source>
        <dbReference type="EMBL" id="TXS92292.1"/>
    </source>
</evidence>
<sequence>MATGRSCASVATSHSSTPRPNHSRVSNNEDKTMATLRYVRDPGRTPEARPGLNCTVTSLRCVYATDPAIHAALLPAPLEPSAEPHIFIQHANVAMHVSDTDTVEIGAATVGVKCRYRDTEGHYVLAMPMHGEFVVISGRERFGEPKKIAEVADMERDGNAIRTRIARHGITFLEMAGEVGAAEPTPEPFTEYFFCHKALPRIDGEPGFDGPVFLTRLNWERNYESVYTVNNPEVILRDSPFDPLVDVPVEQVIRMQLAQGATRTSGQILAEIPGENLVNFIHQRFDDTNVPALDIATATPGIAANG</sequence>
<dbReference type="InterPro" id="IPR023375">
    <property type="entry name" value="ADC_dom_sf"/>
</dbReference>
<evidence type="ECO:0000313" key="3">
    <source>
        <dbReference type="Proteomes" id="UP000321933"/>
    </source>
</evidence>
<dbReference type="GO" id="GO:0016829">
    <property type="term" value="F:lyase activity"/>
    <property type="evidence" value="ECO:0007669"/>
    <property type="project" value="InterPro"/>
</dbReference>
<dbReference type="SUPFAM" id="SSF160104">
    <property type="entry name" value="Acetoacetate decarboxylase-like"/>
    <property type="match status" value="1"/>
</dbReference>
<evidence type="ECO:0000256" key="1">
    <source>
        <dbReference type="SAM" id="MobiDB-lite"/>
    </source>
</evidence>
<feature type="compositionally biased region" description="Polar residues" evidence="1">
    <location>
        <begin position="9"/>
        <end position="26"/>
    </location>
</feature>
<protein>
    <submittedName>
        <fullName evidence="2">Transposase</fullName>
    </submittedName>
</protein>
<dbReference type="OrthoDB" id="1633687at2"/>
<dbReference type="Gene3D" id="2.40.400.10">
    <property type="entry name" value="Acetoacetate decarboxylase-like"/>
    <property type="match status" value="1"/>
</dbReference>
<comment type="caution">
    <text evidence="2">The sequence shown here is derived from an EMBL/GenBank/DDBJ whole genome shotgun (WGS) entry which is preliminary data.</text>
</comment>
<organism evidence="2 3">
    <name type="scientific">Parahaliea aestuarii</name>
    <dbReference type="NCBI Taxonomy" id="1852021"/>
    <lineage>
        <taxon>Bacteria</taxon>
        <taxon>Pseudomonadati</taxon>
        <taxon>Pseudomonadota</taxon>
        <taxon>Gammaproteobacteria</taxon>
        <taxon>Cellvibrionales</taxon>
        <taxon>Halieaceae</taxon>
        <taxon>Parahaliea</taxon>
    </lineage>
</organism>